<keyword evidence="3" id="KW-0202">Cytokine</keyword>
<evidence type="ECO:0000256" key="4">
    <source>
        <dbReference type="ARBA" id="ARBA00022525"/>
    </source>
</evidence>
<gene>
    <name evidence="13" type="ORF">B4U79_16142</name>
</gene>
<comment type="caution">
    <text evidence="13">The sequence shown here is derived from an EMBL/GenBank/DDBJ whole genome shotgun (WGS) entry which is preliminary data.</text>
</comment>
<comment type="similarity">
    <text evidence="2">Belongs to the MIF family.</text>
</comment>
<sequence>MPSVEITTNVLRSTIPRDFLRTTGELIKKLLDKPSTLVSIRPDSLAEWTDGEGPAAVVHLYSIGKINKELNTKTSLALAAHIEKNVGINHSRILMFFHDMPPDNVALVTSLTEQS</sequence>
<keyword evidence="5" id="KW-0413">Isomerase</keyword>
<evidence type="ECO:0000256" key="12">
    <source>
        <dbReference type="ARBA" id="ARBA00042730"/>
    </source>
</evidence>
<dbReference type="EC" id="5.3.3.12" evidence="8"/>
<evidence type="ECO:0000256" key="5">
    <source>
        <dbReference type="ARBA" id="ARBA00023235"/>
    </source>
</evidence>
<evidence type="ECO:0000256" key="1">
    <source>
        <dbReference type="ARBA" id="ARBA00004613"/>
    </source>
</evidence>
<evidence type="ECO:0000256" key="7">
    <source>
        <dbReference type="ARBA" id="ARBA00036823"/>
    </source>
</evidence>
<dbReference type="Proteomes" id="UP000285301">
    <property type="component" value="Unassembled WGS sequence"/>
</dbReference>
<protein>
    <recommendedName>
        <fullName evidence="12">L-dopachrome isomerase</fullName>
        <ecNumber evidence="9">5.3.2.1</ecNumber>
        <ecNumber evidence="8">5.3.3.12</ecNumber>
    </recommendedName>
    <alternativeName>
        <fullName evidence="10">L-dopachrome tautomerase</fullName>
    </alternativeName>
    <alternativeName>
        <fullName evidence="11">Phenylpyruvate tautomerase</fullName>
    </alternativeName>
</protein>
<evidence type="ECO:0000313" key="14">
    <source>
        <dbReference type="Proteomes" id="UP000285301"/>
    </source>
</evidence>
<dbReference type="EC" id="5.3.2.1" evidence="9"/>
<evidence type="ECO:0000256" key="2">
    <source>
        <dbReference type="ARBA" id="ARBA00005851"/>
    </source>
</evidence>
<dbReference type="OrthoDB" id="255819at2759"/>
<dbReference type="STRING" id="1965070.A0A443QW93"/>
<dbReference type="PANTHER" id="PTHR11954:SF6">
    <property type="entry name" value="MACROPHAGE MIGRATION INHIBITORY FACTOR"/>
    <property type="match status" value="1"/>
</dbReference>
<dbReference type="InterPro" id="IPR014347">
    <property type="entry name" value="Tautomerase/MIF_sf"/>
</dbReference>
<dbReference type="AlphaFoldDB" id="A0A443QW93"/>
<accession>A0A443QW93</accession>
<evidence type="ECO:0000256" key="3">
    <source>
        <dbReference type="ARBA" id="ARBA00022514"/>
    </source>
</evidence>
<reference evidence="13 14" key="1">
    <citation type="journal article" date="2018" name="Gigascience">
        <title>Genomes of trombidid mites reveal novel predicted allergens and laterally-transferred genes associated with secondary metabolism.</title>
        <authorList>
            <person name="Dong X."/>
            <person name="Chaisiri K."/>
            <person name="Xia D."/>
            <person name="Armstrong S.D."/>
            <person name="Fang Y."/>
            <person name="Donnelly M.J."/>
            <person name="Kadowaki T."/>
            <person name="McGarry J.W."/>
            <person name="Darby A.C."/>
            <person name="Makepeace B.L."/>
        </authorList>
    </citation>
    <scope>NUCLEOTIDE SEQUENCE [LARGE SCALE GENOMIC DNA]</scope>
    <source>
        <strain evidence="13">UoL-WK</strain>
    </source>
</reference>
<organism evidence="13 14">
    <name type="scientific">Dinothrombium tinctorium</name>
    <dbReference type="NCBI Taxonomy" id="1965070"/>
    <lineage>
        <taxon>Eukaryota</taxon>
        <taxon>Metazoa</taxon>
        <taxon>Ecdysozoa</taxon>
        <taxon>Arthropoda</taxon>
        <taxon>Chelicerata</taxon>
        <taxon>Arachnida</taxon>
        <taxon>Acari</taxon>
        <taxon>Acariformes</taxon>
        <taxon>Trombidiformes</taxon>
        <taxon>Prostigmata</taxon>
        <taxon>Anystina</taxon>
        <taxon>Parasitengona</taxon>
        <taxon>Trombidioidea</taxon>
        <taxon>Trombidiidae</taxon>
        <taxon>Dinothrombium</taxon>
    </lineage>
</organism>
<comment type="subcellular location">
    <subcellularLocation>
        <location evidence="1">Secreted</location>
    </subcellularLocation>
</comment>
<dbReference type="GO" id="GO:0050178">
    <property type="term" value="F:phenylpyruvate tautomerase activity"/>
    <property type="evidence" value="ECO:0007669"/>
    <property type="project" value="UniProtKB-EC"/>
</dbReference>
<comment type="catalytic activity">
    <reaction evidence="7">
        <text>L-dopachrome = 5,6-dihydroxyindole-2-carboxylate</text>
        <dbReference type="Rhea" id="RHEA:13041"/>
        <dbReference type="ChEBI" id="CHEBI:16875"/>
        <dbReference type="ChEBI" id="CHEBI:57509"/>
        <dbReference type="EC" id="5.3.3.12"/>
    </reaction>
</comment>
<dbReference type="EMBL" id="NCKU01003554">
    <property type="protein sequence ID" value="RWS07302.1"/>
    <property type="molecule type" value="Genomic_DNA"/>
</dbReference>
<dbReference type="GO" id="GO:0005615">
    <property type="term" value="C:extracellular space"/>
    <property type="evidence" value="ECO:0007669"/>
    <property type="project" value="UniProtKB-KW"/>
</dbReference>
<dbReference type="SUPFAM" id="SSF55331">
    <property type="entry name" value="Tautomerase/MIF"/>
    <property type="match status" value="1"/>
</dbReference>
<dbReference type="InterPro" id="IPR001398">
    <property type="entry name" value="Macrophage_inhib_fac"/>
</dbReference>
<dbReference type="Pfam" id="PF01187">
    <property type="entry name" value="MIF"/>
    <property type="match status" value="1"/>
</dbReference>
<evidence type="ECO:0000256" key="10">
    <source>
        <dbReference type="ARBA" id="ARBA00041631"/>
    </source>
</evidence>
<evidence type="ECO:0000256" key="11">
    <source>
        <dbReference type="ARBA" id="ARBA00041912"/>
    </source>
</evidence>
<keyword evidence="4" id="KW-0964">Secreted</keyword>
<evidence type="ECO:0000256" key="6">
    <source>
        <dbReference type="ARBA" id="ARBA00036735"/>
    </source>
</evidence>
<evidence type="ECO:0000256" key="9">
    <source>
        <dbReference type="ARBA" id="ARBA00039086"/>
    </source>
</evidence>
<dbReference type="GO" id="GO:0004167">
    <property type="term" value="F:dopachrome isomerase activity"/>
    <property type="evidence" value="ECO:0007669"/>
    <property type="project" value="UniProtKB-EC"/>
</dbReference>
<dbReference type="Gene3D" id="3.30.429.10">
    <property type="entry name" value="Macrophage Migration Inhibitory Factor"/>
    <property type="match status" value="1"/>
</dbReference>
<evidence type="ECO:0000256" key="8">
    <source>
        <dbReference type="ARBA" id="ARBA00038932"/>
    </source>
</evidence>
<keyword evidence="14" id="KW-1185">Reference proteome</keyword>
<dbReference type="PANTHER" id="PTHR11954">
    <property type="entry name" value="D-DOPACHROME DECARBOXYLASE"/>
    <property type="match status" value="1"/>
</dbReference>
<dbReference type="GO" id="GO:0005125">
    <property type="term" value="F:cytokine activity"/>
    <property type="evidence" value="ECO:0007669"/>
    <property type="project" value="UniProtKB-KW"/>
</dbReference>
<evidence type="ECO:0000313" key="13">
    <source>
        <dbReference type="EMBL" id="RWS07302.1"/>
    </source>
</evidence>
<proteinExistence type="inferred from homology"/>
<comment type="catalytic activity">
    <reaction evidence="6">
        <text>3-phenylpyruvate = enol-phenylpyruvate</text>
        <dbReference type="Rhea" id="RHEA:17097"/>
        <dbReference type="ChEBI" id="CHEBI:16815"/>
        <dbReference type="ChEBI" id="CHEBI:18005"/>
        <dbReference type="EC" id="5.3.2.1"/>
    </reaction>
</comment>
<name>A0A443QW93_9ACAR</name>